<keyword evidence="1" id="KW-0812">Transmembrane</keyword>
<dbReference type="InterPro" id="IPR019734">
    <property type="entry name" value="TPR_rpt"/>
</dbReference>
<gene>
    <name evidence="3" type="ORF">CARN2_2878</name>
</gene>
<keyword evidence="1" id="KW-0472">Membrane</keyword>
<feature type="transmembrane region" description="Helical" evidence="1">
    <location>
        <begin position="29"/>
        <end position="46"/>
    </location>
</feature>
<comment type="caution">
    <text evidence="3">The sequence shown here is derived from an EMBL/GenBank/DDBJ whole genome shotgun (WGS) entry which is preliminary data.</text>
</comment>
<feature type="domain" description="PelB C-terminal" evidence="2">
    <location>
        <begin position="940"/>
        <end position="1240"/>
    </location>
</feature>
<dbReference type="Pfam" id="PF24604">
    <property type="entry name" value="B-barrel_PelB_C"/>
    <property type="match status" value="1"/>
</dbReference>
<accession>E6PR51</accession>
<sequence length="1244" mass="135061">MPRKPRPHRQLSVSPDDPGRSRLFPRGTLLGLALMGAATLTLMWPGRELLQLLRSTQDTGLAIDYLQHLLRLQGHDADLRLLLAQRYISIGKPQQALAALEPLGAEPKADALRLLIWKRIWFDARARHDTALAQQARSALAGLLGRTTPANFNDWRSTLLLLQGLDEPATVRRLAPLALRFTPLPPSAAQDAARLLLGLGEYRLAAQVLFASLPAAPAQAQQRALLLQAAQVLLAAGDAKLAYAEVAAQARKLPPDPALAWRLVQLALAADHARAALHWLGQAVDLHASPAQLGHALSPAHAELAWRLLLADGDLAGALHLANAVLAGPGATPAAQVPGQRRVWEERRAQLLEWTGQPDAAMQQWMALLRQRITAGALSNVRRLAGMLSSSSGQIAYWEARARQGGMRADDWLQYAQALENQGHPQQAAAVLRLAAPAHPQLFGALAWLLGNMGETQASLAAYAQGLKLKALDLRASIDDALALLQTGAFEAARNVLEQSQQALGPDDLRAARQGLLADLDWDLGQSAPALAAYATLWDTPALRRHMKPYQVERFIVLTQRLHGPGAALALLPEAWQAAPHKELALQWLQALVKLPSLSGLQRWQRTVMQGEVGAALRQDAQVYAARAQVWQALGRRDEALADLRTAVRLAPNNRDDQITLLWMLLDMNRRSELRRAFERYAPQLRGRADGQEVLAAAAQALGDLPLALQLNAQLYRHKRHDPLWLMNAADLLRRAGDDARARVVYDQAWQLLRQPPPKSAAGKPGTAISLDHLLAVLRLAPGRTSVQRQQQLIAMLRARLRPGSTGAAPASAQQGQRQELQHEQQADAAIADWLLRLDTTAPARWWLARAVLSPADRQSVALQIALQEGDREQVRRLLDQGAGERLDAIDRAEALRAAGHPMQALAQADQALEQAAAQGRNSAALQALAQQNAQRHLDLADRSTVRYASQQTDAVQRDGLILQQSLALTPRLKLQLGVSRQHLSSRDASIITGLPGQWRDAQAGLQWHDGALQLGASLGHNSALGSITPLQLDAAFPLPGGVQAQAQLQRHAVADETGALLVAGQRNRLQFSLSKNVGRFWASVSQSVAEYSTRQGDSLGSGRSLQAQAGVWLRQGEPDLALKLLGYSNQFSAAGAPQPSYAGIDPSGLPPAAGFFIPAGDDAAGVGFAFNQLVADRYSAHWLPFGELDLLRSRRLGNTTGVDLGLQGPVFGGDQLSVHYQRQQNTTGLVRQWSLQYRIWFGP</sequence>
<dbReference type="Pfam" id="PF13429">
    <property type="entry name" value="TPR_15"/>
    <property type="match status" value="1"/>
</dbReference>
<evidence type="ECO:0000256" key="1">
    <source>
        <dbReference type="SAM" id="Phobius"/>
    </source>
</evidence>
<organism evidence="3">
    <name type="scientific">mine drainage metagenome</name>
    <dbReference type="NCBI Taxonomy" id="410659"/>
    <lineage>
        <taxon>unclassified sequences</taxon>
        <taxon>metagenomes</taxon>
        <taxon>ecological metagenomes</taxon>
    </lineage>
</organism>
<evidence type="ECO:0000259" key="2">
    <source>
        <dbReference type="Pfam" id="PF24604"/>
    </source>
</evidence>
<dbReference type="EMBL" id="CABM01000042">
    <property type="protein sequence ID" value="CBH97406.1"/>
    <property type="molecule type" value="Genomic_DNA"/>
</dbReference>
<name>E6PR51_9ZZZZ</name>
<evidence type="ECO:0000313" key="3">
    <source>
        <dbReference type="EMBL" id="CBH97406.1"/>
    </source>
</evidence>
<dbReference type="PROSITE" id="PS50005">
    <property type="entry name" value="TPR"/>
    <property type="match status" value="1"/>
</dbReference>
<dbReference type="InterPro" id="IPR011990">
    <property type="entry name" value="TPR-like_helical_dom_sf"/>
</dbReference>
<keyword evidence="1" id="KW-1133">Transmembrane helix</keyword>
<dbReference type="InterPro" id="IPR057306">
    <property type="entry name" value="B-barrel_PelB_C"/>
</dbReference>
<dbReference type="Gene3D" id="1.25.40.10">
    <property type="entry name" value="Tetratricopeptide repeat domain"/>
    <property type="match status" value="3"/>
</dbReference>
<protein>
    <recommendedName>
        <fullName evidence="2">PelB C-terminal domain-containing protein</fullName>
    </recommendedName>
</protein>
<dbReference type="AlphaFoldDB" id="E6PR51"/>
<dbReference type="SMART" id="SM00028">
    <property type="entry name" value="TPR"/>
    <property type="match status" value="2"/>
</dbReference>
<proteinExistence type="predicted"/>
<dbReference type="SUPFAM" id="SSF48452">
    <property type="entry name" value="TPR-like"/>
    <property type="match status" value="1"/>
</dbReference>
<reference evidence="3" key="1">
    <citation type="submission" date="2009-10" db="EMBL/GenBank/DDBJ databases">
        <title>Diversity of trophic interactions inside an arsenic-rich microbial ecosystem.</title>
        <authorList>
            <person name="Bertin P.N."/>
            <person name="Heinrich-Salmeron A."/>
            <person name="Pelletier E."/>
            <person name="Goulhen-Chollet F."/>
            <person name="Arsene-Ploetze F."/>
            <person name="Gallien S."/>
            <person name="Calteau A."/>
            <person name="Vallenet D."/>
            <person name="Casiot C."/>
            <person name="Chane-Woon-Ming B."/>
            <person name="Giloteaux L."/>
            <person name="Barakat M."/>
            <person name="Bonnefoy V."/>
            <person name="Bruneel O."/>
            <person name="Chandler M."/>
            <person name="Cleiss J."/>
            <person name="Duran R."/>
            <person name="Elbaz-Poulichet F."/>
            <person name="Fonknechten N."/>
            <person name="Lauga B."/>
            <person name="Mornico D."/>
            <person name="Ortet P."/>
            <person name="Schaeffer C."/>
            <person name="Siguier P."/>
            <person name="Alexander Thil Smith A."/>
            <person name="Van Dorsselaer A."/>
            <person name="Weissenbach J."/>
            <person name="Medigue C."/>
            <person name="Le Paslier D."/>
        </authorList>
    </citation>
    <scope>NUCLEOTIDE SEQUENCE</scope>
</reference>